<name>A0A369T6T8_9PROT</name>
<dbReference type="PROSITE" id="PS00867">
    <property type="entry name" value="CPSASE_2"/>
    <property type="match status" value="1"/>
</dbReference>
<dbReference type="GO" id="GO:0046872">
    <property type="term" value="F:metal ion binding"/>
    <property type="evidence" value="ECO:0007669"/>
    <property type="project" value="InterPro"/>
</dbReference>
<evidence type="ECO:0000256" key="2">
    <source>
        <dbReference type="ARBA" id="ARBA00022741"/>
    </source>
</evidence>
<evidence type="ECO:0000256" key="1">
    <source>
        <dbReference type="ARBA" id="ARBA00022598"/>
    </source>
</evidence>
<dbReference type="PROSITE" id="PS50975">
    <property type="entry name" value="ATP_GRASP"/>
    <property type="match status" value="1"/>
</dbReference>
<dbReference type="PANTHER" id="PTHR43585">
    <property type="entry name" value="FUMIPYRROLE BIOSYNTHESIS PROTEIN C"/>
    <property type="match status" value="1"/>
</dbReference>
<dbReference type="Proteomes" id="UP000253941">
    <property type="component" value="Unassembled WGS sequence"/>
</dbReference>
<dbReference type="InterPro" id="IPR011761">
    <property type="entry name" value="ATP-grasp"/>
</dbReference>
<dbReference type="AlphaFoldDB" id="A0A369T6T8"/>
<comment type="caution">
    <text evidence="6">The sequence shown here is derived from an EMBL/GenBank/DDBJ whole genome shotgun (WGS) entry which is preliminary data.</text>
</comment>
<evidence type="ECO:0000256" key="4">
    <source>
        <dbReference type="PROSITE-ProRule" id="PRU00409"/>
    </source>
</evidence>
<keyword evidence="1 6" id="KW-0436">Ligase</keyword>
<dbReference type="Gene3D" id="3.30.470.20">
    <property type="entry name" value="ATP-grasp fold, B domain"/>
    <property type="match status" value="1"/>
</dbReference>
<reference evidence="6 7" key="1">
    <citation type="submission" date="2018-07" db="EMBL/GenBank/DDBJ databases">
        <title>Venubactetium sediminum gen. nov., sp. nov., isolated from a marine solar saltern.</title>
        <authorList>
            <person name="Wang S."/>
        </authorList>
    </citation>
    <scope>NUCLEOTIDE SEQUENCE [LARGE SCALE GENOMIC DNA]</scope>
    <source>
        <strain evidence="6 7">WD2A32</strain>
    </source>
</reference>
<keyword evidence="2 4" id="KW-0547">Nucleotide-binding</keyword>
<dbReference type="InterPro" id="IPR052032">
    <property type="entry name" value="ATP-dep_AA_Ligase"/>
</dbReference>
<evidence type="ECO:0000313" key="7">
    <source>
        <dbReference type="Proteomes" id="UP000253941"/>
    </source>
</evidence>
<proteinExistence type="predicted"/>
<evidence type="ECO:0000313" key="6">
    <source>
        <dbReference type="EMBL" id="RDD61041.1"/>
    </source>
</evidence>
<dbReference type="InterPro" id="IPR005479">
    <property type="entry name" value="CPAse_ATP-bd"/>
</dbReference>
<evidence type="ECO:0000256" key="3">
    <source>
        <dbReference type="ARBA" id="ARBA00022840"/>
    </source>
</evidence>
<dbReference type="Pfam" id="PF02786">
    <property type="entry name" value="CPSase_L_D2"/>
    <property type="match status" value="1"/>
</dbReference>
<feature type="domain" description="ATP-grasp" evidence="5">
    <location>
        <begin position="125"/>
        <end position="343"/>
    </location>
</feature>
<keyword evidence="7" id="KW-1185">Reference proteome</keyword>
<sequence length="455" mass="51962">MTTDVMTGIEPSRKASQEASRPKTVFVIGWERFNTAFLKRIEKPEAYVFRPLLSYGEVVHPPYDVPKLIEKAHRSIDESGVRPDAIIAYWDFPSSFLLPLLRAEYGLSGPSLEAVLRCEDKYWSRVLQSRVQPELVPRFQAFDPFDDGAVAGIELPFPFWVKPIKAHSSHLGFKIHDRKELARAVEIIRRGIDVFAVPFNDFLRRAKVPAEIARIDGYHCLAEEIISQGSQCTLEGYALSDTVEIYGIVDSVRTGRHRSSFARYQYPSRLPGHVTARMTAAAERLIRFLEFCNGPFNVEFYWDKARDDIKLLEINARISKSHCPLFYLVDGATHQQVAVRVALGESPDMPHRAGRYGVAGKFMLRHFTDAEVRRVPDESDIRRLERDVPDVFFRAMVETGQRLAHLPLQDSYSFEVAELFIGAENQKALLEKYERCLSYLPFEFEDTPAQARTGT</sequence>
<dbReference type="SUPFAM" id="SSF56059">
    <property type="entry name" value="Glutathione synthetase ATP-binding domain-like"/>
    <property type="match status" value="1"/>
</dbReference>
<protein>
    <submittedName>
        <fullName evidence="6">D-alanine--D-alanine ligase</fullName>
    </submittedName>
</protein>
<accession>A0A369T6T8</accession>
<dbReference type="GO" id="GO:0005524">
    <property type="term" value="F:ATP binding"/>
    <property type="evidence" value="ECO:0007669"/>
    <property type="project" value="UniProtKB-UniRule"/>
</dbReference>
<evidence type="ECO:0000259" key="5">
    <source>
        <dbReference type="PROSITE" id="PS50975"/>
    </source>
</evidence>
<gene>
    <name evidence="6" type="ORF">DRB17_15060</name>
</gene>
<dbReference type="EMBL" id="QPMH01000016">
    <property type="protein sequence ID" value="RDD61041.1"/>
    <property type="molecule type" value="Genomic_DNA"/>
</dbReference>
<dbReference type="PANTHER" id="PTHR43585:SF2">
    <property type="entry name" value="ATP-GRASP ENZYME FSQD"/>
    <property type="match status" value="1"/>
</dbReference>
<dbReference type="RefSeq" id="WP_114583044.1">
    <property type="nucleotide sequence ID" value="NZ_QPMH01000016.1"/>
</dbReference>
<dbReference type="GO" id="GO:0016874">
    <property type="term" value="F:ligase activity"/>
    <property type="evidence" value="ECO:0007669"/>
    <property type="project" value="UniProtKB-KW"/>
</dbReference>
<organism evidence="6 7">
    <name type="scientific">Ferruginivarius sediminum</name>
    <dbReference type="NCBI Taxonomy" id="2661937"/>
    <lineage>
        <taxon>Bacteria</taxon>
        <taxon>Pseudomonadati</taxon>
        <taxon>Pseudomonadota</taxon>
        <taxon>Alphaproteobacteria</taxon>
        <taxon>Rhodospirillales</taxon>
        <taxon>Rhodospirillaceae</taxon>
        <taxon>Ferruginivarius</taxon>
    </lineage>
</organism>
<keyword evidence="3 4" id="KW-0067">ATP-binding</keyword>